<comment type="function">
    <text evidence="1 10">Exerts its effect at some terminal stage of cytochrome c oxidase synthesis, probably by being involved in the insertion of the copper B into subunit I.</text>
</comment>
<dbReference type="RefSeq" id="WP_139941983.1">
    <property type="nucleotide sequence ID" value="NZ_JBHSYP010000005.1"/>
</dbReference>
<dbReference type="PANTHER" id="PTHR21320:SF3">
    <property type="entry name" value="CYTOCHROME C OXIDASE ASSEMBLY PROTEIN COX11, MITOCHONDRIAL-RELATED"/>
    <property type="match status" value="1"/>
</dbReference>
<dbReference type="EMBL" id="VFIY01000018">
    <property type="protein sequence ID" value="TPD57668.1"/>
    <property type="molecule type" value="Genomic_DNA"/>
</dbReference>
<proteinExistence type="inferred from homology"/>
<dbReference type="FunFam" id="2.60.370.10:FF:000001">
    <property type="entry name" value="COX11 cytochrome c oxidase assembly homolog"/>
    <property type="match status" value="1"/>
</dbReference>
<dbReference type="Gene3D" id="2.60.370.10">
    <property type="entry name" value="Ctag/Cox11"/>
    <property type="match status" value="1"/>
</dbReference>
<keyword evidence="6 10" id="KW-0735">Signal-anchor</keyword>
<name>A0A501PBU6_9PROT</name>
<dbReference type="NCBIfam" id="NF003465">
    <property type="entry name" value="PRK05089.1"/>
    <property type="match status" value="1"/>
</dbReference>
<keyword evidence="5 10" id="KW-0812">Transmembrane</keyword>
<evidence type="ECO:0000256" key="7">
    <source>
        <dbReference type="ARBA" id="ARBA00022989"/>
    </source>
</evidence>
<evidence type="ECO:0000256" key="4">
    <source>
        <dbReference type="ARBA" id="ARBA00015384"/>
    </source>
</evidence>
<evidence type="ECO:0000313" key="12">
    <source>
        <dbReference type="Proteomes" id="UP000319148"/>
    </source>
</evidence>
<comment type="caution">
    <text evidence="11">The sequence shown here is derived from an EMBL/GenBank/DDBJ whole genome shotgun (WGS) entry which is preliminary data.</text>
</comment>
<organism evidence="11 12">
    <name type="scientific">Emcibacter nanhaiensis</name>
    <dbReference type="NCBI Taxonomy" id="1505037"/>
    <lineage>
        <taxon>Bacteria</taxon>
        <taxon>Pseudomonadati</taxon>
        <taxon>Pseudomonadota</taxon>
        <taxon>Alphaproteobacteria</taxon>
        <taxon>Emcibacterales</taxon>
        <taxon>Emcibacteraceae</taxon>
        <taxon>Emcibacter</taxon>
    </lineage>
</organism>
<comment type="subcellular location">
    <subcellularLocation>
        <location evidence="2 10">Cell inner membrane</location>
        <topology evidence="2 10">Single-pass type II membrane protein</topology>
        <orientation evidence="2 10">Periplasmic side</orientation>
    </subcellularLocation>
</comment>
<feature type="topological domain" description="Cytoplasmic" evidence="10">
    <location>
        <begin position="1"/>
        <end position="12"/>
    </location>
</feature>
<evidence type="ECO:0000256" key="10">
    <source>
        <dbReference type="HAMAP-Rule" id="MF_00155"/>
    </source>
</evidence>
<dbReference type="Pfam" id="PF04442">
    <property type="entry name" value="CtaG_Cox11"/>
    <property type="match status" value="1"/>
</dbReference>
<evidence type="ECO:0000256" key="5">
    <source>
        <dbReference type="ARBA" id="ARBA00022692"/>
    </source>
</evidence>
<dbReference type="InterPro" id="IPR007533">
    <property type="entry name" value="Cyt_c_oxidase_assmbl_CtaG"/>
</dbReference>
<dbReference type="SUPFAM" id="SSF110111">
    <property type="entry name" value="Ctag/Cox11"/>
    <property type="match status" value="1"/>
</dbReference>
<evidence type="ECO:0000256" key="6">
    <source>
        <dbReference type="ARBA" id="ARBA00022968"/>
    </source>
</evidence>
<keyword evidence="10" id="KW-0997">Cell inner membrane</keyword>
<keyword evidence="10" id="KW-1003">Cell membrane</keyword>
<evidence type="ECO:0000313" key="11">
    <source>
        <dbReference type="EMBL" id="TPD57668.1"/>
    </source>
</evidence>
<sequence length="185" mass="20837">MSDHIYEHSNPRNARTVFVLLIILGCMIGLVSASVPLYRLFCAVTGYGGTTQRVESEDATPVLDRKMTILFNADTNPALPWGFKPVQRSVTVNIGEDALIFYHAVNNSDETVTGHAIFNVTPFKAGPYFNKIECFCFTEQTLKPGEEVDMPVTFFIDPELAEDEHLNEVKEITLSYTFFRSDEEQ</sequence>
<dbReference type="AlphaFoldDB" id="A0A501PBU6"/>
<keyword evidence="8 10" id="KW-0186">Copper</keyword>
<keyword evidence="9 10" id="KW-0472">Membrane</keyword>
<keyword evidence="12" id="KW-1185">Reference proteome</keyword>
<dbReference type="PANTHER" id="PTHR21320">
    <property type="entry name" value="CYTOCHROME C OXIDASE ASSEMBLY PROTEIN COX11-RELATED"/>
    <property type="match status" value="1"/>
</dbReference>
<keyword evidence="7 10" id="KW-1133">Transmembrane helix</keyword>
<feature type="topological domain" description="Periplasmic" evidence="10">
    <location>
        <begin position="35"/>
        <end position="185"/>
    </location>
</feature>
<accession>A0A501PBU6</accession>
<dbReference type="PIRSF" id="PIRSF005413">
    <property type="entry name" value="COX11"/>
    <property type="match status" value="1"/>
</dbReference>
<evidence type="ECO:0000256" key="8">
    <source>
        <dbReference type="ARBA" id="ARBA00023008"/>
    </source>
</evidence>
<evidence type="ECO:0000256" key="9">
    <source>
        <dbReference type="ARBA" id="ARBA00023136"/>
    </source>
</evidence>
<dbReference type="GO" id="GO:0008535">
    <property type="term" value="P:respiratory chain complex IV assembly"/>
    <property type="evidence" value="ECO:0007669"/>
    <property type="project" value="UniProtKB-UniRule"/>
</dbReference>
<evidence type="ECO:0000256" key="1">
    <source>
        <dbReference type="ARBA" id="ARBA00004007"/>
    </source>
</evidence>
<evidence type="ECO:0000256" key="2">
    <source>
        <dbReference type="ARBA" id="ARBA00004382"/>
    </source>
</evidence>
<protein>
    <recommendedName>
        <fullName evidence="4 10">Cytochrome c oxidase assembly protein CtaG</fullName>
    </recommendedName>
</protein>
<gene>
    <name evidence="10" type="primary">ctaG</name>
    <name evidence="11" type="ORF">FIV46_16300</name>
</gene>
<dbReference type="InterPro" id="IPR023471">
    <property type="entry name" value="CtaG/Cox11_dom_sf"/>
</dbReference>
<reference evidence="12" key="1">
    <citation type="submission" date="2019-06" db="EMBL/GenBank/DDBJ databases">
        <title>The complete genome of Emcibacter congregatus ZYLT.</title>
        <authorList>
            <person name="Zhao Z."/>
        </authorList>
    </citation>
    <scope>NUCLEOTIDE SEQUENCE [LARGE SCALE GENOMIC DNA]</scope>
    <source>
        <strain evidence="12">MCCC 1A06723</strain>
    </source>
</reference>
<dbReference type="Proteomes" id="UP000319148">
    <property type="component" value="Unassembled WGS sequence"/>
</dbReference>
<comment type="similarity">
    <text evidence="3 10">Belongs to the COX11/CtaG family.</text>
</comment>
<dbReference type="HAMAP" id="MF_00155">
    <property type="entry name" value="CtaG"/>
    <property type="match status" value="1"/>
</dbReference>
<evidence type="ECO:0000256" key="3">
    <source>
        <dbReference type="ARBA" id="ARBA00009620"/>
    </source>
</evidence>
<dbReference type="GO" id="GO:0005886">
    <property type="term" value="C:plasma membrane"/>
    <property type="evidence" value="ECO:0007669"/>
    <property type="project" value="UniProtKB-SubCell"/>
</dbReference>
<dbReference type="OrthoDB" id="9804841at2"/>
<dbReference type="GO" id="GO:0005507">
    <property type="term" value="F:copper ion binding"/>
    <property type="evidence" value="ECO:0007669"/>
    <property type="project" value="InterPro"/>
</dbReference>